<evidence type="ECO:0000313" key="2">
    <source>
        <dbReference type="Proteomes" id="UP001327560"/>
    </source>
</evidence>
<proteinExistence type="predicted"/>
<sequence length="91" mass="10067">MCPESMREWIPCPPATLSSENDAIKQLKSTERFERHCPPAGKGLDYLGASVASAPFVDPVRPKTLRRRLYPVLLAPEADNGRGRSWTVESG</sequence>
<dbReference type="GO" id="GO:0008168">
    <property type="term" value="F:methyltransferase activity"/>
    <property type="evidence" value="ECO:0007669"/>
    <property type="project" value="UniProtKB-KW"/>
</dbReference>
<reference evidence="1 2" key="1">
    <citation type="submission" date="2023-10" db="EMBL/GenBank/DDBJ databases">
        <title>Chromosome-scale genome assembly provides insights into flower coloration mechanisms of Canna indica.</title>
        <authorList>
            <person name="Li C."/>
        </authorList>
    </citation>
    <scope>NUCLEOTIDE SEQUENCE [LARGE SCALE GENOMIC DNA]</scope>
    <source>
        <tissue evidence="1">Flower</tissue>
    </source>
</reference>
<dbReference type="Proteomes" id="UP001327560">
    <property type="component" value="Chromosome 4"/>
</dbReference>
<dbReference type="GO" id="GO:0032259">
    <property type="term" value="P:methylation"/>
    <property type="evidence" value="ECO:0007669"/>
    <property type="project" value="UniProtKB-KW"/>
</dbReference>
<keyword evidence="2" id="KW-1185">Reference proteome</keyword>
<gene>
    <name evidence="1" type="ORF">Cni_G13450</name>
</gene>
<dbReference type="EMBL" id="CP136893">
    <property type="protein sequence ID" value="WOL04728.1"/>
    <property type="molecule type" value="Genomic_DNA"/>
</dbReference>
<name>A0AAQ3K9J3_9LILI</name>
<keyword evidence="1" id="KW-0489">Methyltransferase</keyword>
<accession>A0AAQ3K9J3</accession>
<evidence type="ECO:0000313" key="1">
    <source>
        <dbReference type="EMBL" id="WOL04728.1"/>
    </source>
</evidence>
<organism evidence="1 2">
    <name type="scientific">Canna indica</name>
    <name type="common">Indian-shot</name>
    <dbReference type="NCBI Taxonomy" id="4628"/>
    <lineage>
        <taxon>Eukaryota</taxon>
        <taxon>Viridiplantae</taxon>
        <taxon>Streptophyta</taxon>
        <taxon>Embryophyta</taxon>
        <taxon>Tracheophyta</taxon>
        <taxon>Spermatophyta</taxon>
        <taxon>Magnoliopsida</taxon>
        <taxon>Liliopsida</taxon>
        <taxon>Zingiberales</taxon>
        <taxon>Cannaceae</taxon>
        <taxon>Canna</taxon>
    </lineage>
</organism>
<protein>
    <submittedName>
        <fullName evidence="1">Methyltransferase PMT11</fullName>
    </submittedName>
</protein>
<dbReference type="AlphaFoldDB" id="A0AAQ3K9J3"/>
<keyword evidence="1" id="KW-0808">Transferase</keyword>